<organism evidence="3 4">
    <name type="scientific">candidate division WOR-3 bacterium</name>
    <dbReference type="NCBI Taxonomy" id="2052148"/>
    <lineage>
        <taxon>Bacteria</taxon>
        <taxon>Bacteria division WOR-3</taxon>
    </lineage>
</organism>
<comment type="similarity">
    <text evidence="1">Belongs to the NAD(P)-dependent epimerase/dehydratase family.</text>
</comment>
<evidence type="ECO:0000256" key="1">
    <source>
        <dbReference type="ARBA" id="ARBA00007637"/>
    </source>
</evidence>
<sequence>MSRILVTGGAGFIGSNLAKYLLQDGNSVRILDNFSTGKRENLNGIMDRIELIEGDIRSYHTVMKSLSDIDYVFHEAALPSVPRSIYDPITSNDVNIVGTLNLLQCSKDMGVKKFIFASSSSVYGDNMELPKRETMKPLPKSPYALTKLTGEHYCSIFYKIYGMPTISLRYFNVFGPNQDPTSQYSAFIPKIFKALKEKGKITVFGDGEQTRDFTYIENVVNANILSLSSNEDSYGEYFNVATGKSISVNEIIKYVFEASKMKADVEYAPPRTGDVRDSLADISKISSNLKYFVSVHARDGLKKAMAYYL</sequence>
<dbReference type="Gene3D" id="3.40.50.720">
    <property type="entry name" value="NAD(P)-binding Rossmann-like Domain"/>
    <property type="match status" value="1"/>
</dbReference>
<proteinExistence type="inferred from homology"/>
<dbReference type="InterPro" id="IPR001509">
    <property type="entry name" value="Epimerase_deHydtase"/>
</dbReference>
<dbReference type="CDD" id="cd05256">
    <property type="entry name" value="UDP_AE_SDR_e"/>
    <property type="match status" value="1"/>
</dbReference>
<feature type="domain" description="NAD-dependent epimerase/dehydratase" evidence="2">
    <location>
        <begin position="4"/>
        <end position="241"/>
    </location>
</feature>
<reference evidence="3 4" key="1">
    <citation type="journal article" date="2018" name="Nat. Biotechnol.">
        <title>A standardized bacterial taxonomy based on genome phylogeny substantially revises the tree of life.</title>
        <authorList>
            <person name="Parks D.H."/>
            <person name="Chuvochina M."/>
            <person name="Waite D.W."/>
            <person name="Rinke C."/>
            <person name="Skarshewski A."/>
            <person name="Chaumeil P.A."/>
            <person name="Hugenholtz P."/>
        </authorList>
    </citation>
    <scope>NUCLEOTIDE SEQUENCE [LARGE SCALE GENOMIC DNA]</scope>
    <source>
        <strain evidence="3">UBA9956</strain>
    </source>
</reference>
<dbReference type="EMBL" id="DMZY01000149">
    <property type="protein sequence ID" value="HAV92533.1"/>
    <property type="molecule type" value="Genomic_DNA"/>
</dbReference>
<gene>
    <name evidence="3" type="ORF">DCW38_05055</name>
</gene>
<dbReference type="Gene3D" id="3.90.25.10">
    <property type="entry name" value="UDP-galactose 4-epimerase, domain 1"/>
    <property type="match status" value="1"/>
</dbReference>
<dbReference type="AlphaFoldDB" id="A0A350HAG7"/>
<name>A0A350HAG7_UNCW3</name>
<protein>
    <submittedName>
        <fullName evidence="3">LPS biosynthesis protein WbpP</fullName>
    </submittedName>
</protein>
<evidence type="ECO:0000259" key="2">
    <source>
        <dbReference type="Pfam" id="PF01370"/>
    </source>
</evidence>
<dbReference type="PANTHER" id="PTHR43000">
    <property type="entry name" value="DTDP-D-GLUCOSE 4,6-DEHYDRATASE-RELATED"/>
    <property type="match status" value="1"/>
</dbReference>
<dbReference type="SUPFAM" id="SSF51735">
    <property type="entry name" value="NAD(P)-binding Rossmann-fold domains"/>
    <property type="match status" value="1"/>
</dbReference>
<evidence type="ECO:0000313" key="4">
    <source>
        <dbReference type="Proteomes" id="UP000264062"/>
    </source>
</evidence>
<evidence type="ECO:0000313" key="3">
    <source>
        <dbReference type="EMBL" id="HAV92533.1"/>
    </source>
</evidence>
<dbReference type="Pfam" id="PF01370">
    <property type="entry name" value="Epimerase"/>
    <property type="match status" value="1"/>
</dbReference>
<dbReference type="Proteomes" id="UP000264062">
    <property type="component" value="Unassembled WGS sequence"/>
</dbReference>
<accession>A0A350HAG7</accession>
<dbReference type="InterPro" id="IPR036291">
    <property type="entry name" value="NAD(P)-bd_dom_sf"/>
</dbReference>
<comment type="caution">
    <text evidence="3">The sequence shown here is derived from an EMBL/GenBank/DDBJ whole genome shotgun (WGS) entry which is preliminary data.</text>
</comment>
<dbReference type="PRINTS" id="PR01713">
    <property type="entry name" value="NUCEPIMERASE"/>
</dbReference>